<dbReference type="InterPro" id="IPR029787">
    <property type="entry name" value="Nucleotide_cyclase"/>
</dbReference>
<dbReference type="AlphaFoldDB" id="A0A839E8J6"/>
<dbReference type="Pfam" id="PF00990">
    <property type="entry name" value="GGDEF"/>
    <property type="match status" value="1"/>
</dbReference>
<evidence type="ECO:0000259" key="2">
    <source>
        <dbReference type="PROSITE" id="PS50887"/>
    </source>
</evidence>
<dbReference type="InterPro" id="IPR050469">
    <property type="entry name" value="Diguanylate_Cyclase"/>
</dbReference>
<keyword evidence="1" id="KW-1133">Transmembrane helix</keyword>
<dbReference type="EMBL" id="JACGWX010000002">
    <property type="protein sequence ID" value="MBA8847513.1"/>
    <property type="molecule type" value="Genomic_DNA"/>
</dbReference>
<feature type="domain" description="GGDEF" evidence="2">
    <location>
        <begin position="211"/>
        <end position="332"/>
    </location>
</feature>
<dbReference type="GO" id="GO:0005886">
    <property type="term" value="C:plasma membrane"/>
    <property type="evidence" value="ECO:0007669"/>
    <property type="project" value="TreeGrafter"/>
</dbReference>
<dbReference type="PANTHER" id="PTHR45138:SF9">
    <property type="entry name" value="DIGUANYLATE CYCLASE DGCM-RELATED"/>
    <property type="match status" value="1"/>
</dbReference>
<gene>
    <name evidence="3" type="ORF">FHX53_001098</name>
</gene>
<dbReference type="CDD" id="cd01949">
    <property type="entry name" value="GGDEF"/>
    <property type="match status" value="1"/>
</dbReference>
<feature type="transmembrane region" description="Helical" evidence="1">
    <location>
        <begin position="106"/>
        <end position="123"/>
    </location>
</feature>
<protein>
    <submittedName>
        <fullName evidence="3">Diguanylate cyclase (GGDEF)-like protein</fullName>
    </submittedName>
</protein>
<comment type="caution">
    <text evidence="3">The sequence shown here is derived from an EMBL/GenBank/DDBJ whole genome shotgun (WGS) entry which is preliminary data.</text>
</comment>
<dbReference type="GO" id="GO:0043709">
    <property type="term" value="P:cell adhesion involved in single-species biofilm formation"/>
    <property type="evidence" value="ECO:0007669"/>
    <property type="project" value="TreeGrafter"/>
</dbReference>
<dbReference type="InterPro" id="IPR043128">
    <property type="entry name" value="Rev_trsase/Diguanyl_cyclase"/>
</dbReference>
<dbReference type="PANTHER" id="PTHR45138">
    <property type="entry name" value="REGULATORY COMPONENTS OF SENSORY TRANSDUCTION SYSTEM"/>
    <property type="match status" value="1"/>
</dbReference>
<dbReference type="InterPro" id="IPR000160">
    <property type="entry name" value="GGDEF_dom"/>
</dbReference>
<dbReference type="Proteomes" id="UP000585905">
    <property type="component" value="Unassembled WGS sequence"/>
</dbReference>
<name>A0A839E8J6_9MICO</name>
<evidence type="ECO:0000256" key="1">
    <source>
        <dbReference type="SAM" id="Phobius"/>
    </source>
</evidence>
<keyword evidence="4" id="KW-1185">Reference proteome</keyword>
<keyword evidence="1" id="KW-0812">Transmembrane</keyword>
<dbReference type="GO" id="GO:1902201">
    <property type="term" value="P:negative regulation of bacterial-type flagellum-dependent cell motility"/>
    <property type="evidence" value="ECO:0007669"/>
    <property type="project" value="TreeGrafter"/>
</dbReference>
<feature type="transmembrane region" description="Helical" evidence="1">
    <location>
        <begin position="53"/>
        <end position="73"/>
    </location>
</feature>
<evidence type="ECO:0000313" key="3">
    <source>
        <dbReference type="EMBL" id="MBA8847513.1"/>
    </source>
</evidence>
<dbReference type="RefSeq" id="WP_182490343.1">
    <property type="nucleotide sequence ID" value="NZ_BAAAOV010000010.1"/>
</dbReference>
<dbReference type="SUPFAM" id="SSF55073">
    <property type="entry name" value="Nucleotide cyclase"/>
    <property type="match status" value="1"/>
</dbReference>
<feature type="transmembrane region" description="Helical" evidence="1">
    <location>
        <begin position="21"/>
        <end position="47"/>
    </location>
</feature>
<feature type="transmembrane region" description="Helical" evidence="1">
    <location>
        <begin position="80"/>
        <end position="100"/>
    </location>
</feature>
<accession>A0A839E8J6</accession>
<keyword evidence="1" id="KW-0472">Membrane</keyword>
<dbReference type="Gene3D" id="3.30.70.270">
    <property type="match status" value="1"/>
</dbReference>
<sequence length="334" mass="35839">MLQPPRQMSTRPLMQVRHFGMPGPVWTLLLVLVAGLVLLTAGLVFPLHSGHSVPLKLAAIVTAACLAAALLVLGERTPAWLLWSIVFVQVAFTATLISAAPTDGGAVSLMVGMLSAAVYAGFWGRRRMAAAVAAAVVVGGSLAVLVGGFSNVLPSAWAAIAVLAVGITVVLQVLVSALEQQALLDPLTGVMNRRGLQTYLSLRRTNRRPLSHRSIAVIDVDDFKQINDDLGHAEGDRVLRELAQNWVRGLRHDDLVVRLGGDEFVLVLSRVEPDATRELLARLQRESTVPWSYGVSSWPEGADFDVCLDEADQRLLETKRARGAGRIPEGTTAS</sequence>
<feature type="transmembrane region" description="Helical" evidence="1">
    <location>
        <begin position="130"/>
        <end position="150"/>
    </location>
</feature>
<dbReference type="NCBIfam" id="TIGR00254">
    <property type="entry name" value="GGDEF"/>
    <property type="match status" value="1"/>
</dbReference>
<feature type="transmembrane region" description="Helical" evidence="1">
    <location>
        <begin position="156"/>
        <end position="178"/>
    </location>
</feature>
<organism evidence="3 4">
    <name type="scientific">Microcella alkalica</name>
    <dbReference type="NCBI Taxonomy" id="355930"/>
    <lineage>
        <taxon>Bacteria</taxon>
        <taxon>Bacillati</taxon>
        <taxon>Actinomycetota</taxon>
        <taxon>Actinomycetes</taxon>
        <taxon>Micrococcales</taxon>
        <taxon>Microbacteriaceae</taxon>
        <taxon>Microcella</taxon>
    </lineage>
</organism>
<evidence type="ECO:0000313" key="4">
    <source>
        <dbReference type="Proteomes" id="UP000585905"/>
    </source>
</evidence>
<reference evidence="3 4" key="1">
    <citation type="submission" date="2020-07" db="EMBL/GenBank/DDBJ databases">
        <title>Sequencing the genomes of 1000 actinobacteria strains.</title>
        <authorList>
            <person name="Klenk H.-P."/>
        </authorList>
    </citation>
    <scope>NUCLEOTIDE SEQUENCE [LARGE SCALE GENOMIC DNA]</scope>
    <source>
        <strain evidence="3 4">DSM 19663</strain>
    </source>
</reference>
<dbReference type="GO" id="GO:0052621">
    <property type="term" value="F:diguanylate cyclase activity"/>
    <property type="evidence" value="ECO:0007669"/>
    <property type="project" value="TreeGrafter"/>
</dbReference>
<dbReference type="PROSITE" id="PS50887">
    <property type="entry name" value="GGDEF"/>
    <property type="match status" value="1"/>
</dbReference>
<dbReference type="SMART" id="SM00267">
    <property type="entry name" value="GGDEF"/>
    <property type="match status" value="1"/>
</dbReference>
<proteinExistence type="predicted"/>